<dbReference type="SUPFAM" id="SSF47413">
    <property type="entry name" value="lambda repressor-like DNA-binding domains"/>
    <property type="match status" value="1"/>
</dbReference>
<dbReference type="KEGG" id="ngv:CDO52_10215"/>
<evidence type="ECO:0000313" key="4">
    <source>
        <dbReference type="Proteomes" id="UP000215005"/>
    </source>
</evidence>
<evidence type="ECO:0000256" key="1">
    <source>
        <dbReference type="SAM" id="MobiDB-lite"/>
    </source>
</evidence>
<organism evidence="3 4">
    <name type="scientific">Nocardiopsis gilva YIM 90087</name>
    <dbReference type="NCBI Taxonomy" id="1235441"/>
    <lineage>
        <taxon>Bacteria</taxon>
        <taxon>Bacillati</taxon>
        <taxon>Actinomycetota</taxon>
        <taxon>Actinomycetes</taxon>
        <taxon>Streptosporangiales</taxon>
        <taxon>Nocardiopsidaceae</taxon>
        <taxon>Nocardiopsis</taxon>
    </lineage>
</organism>
<proteinExistence type="predicted"/>
<dbReference type="SMART" id="SM00530">
    <property type="entry name" value="HTH_XRE"/>
    <property type="match status" value="1"/>
</dbReference>
<sequence>MNSTHGEHAVWRRSGQHSEAYDEARRGFLLGKMVYDRRTELGLSQRELADRAGMTQPQVSRLEGGGTTPSIALLERLAEALNADLSIGFTPHSAA</sequence>
<feature type="region of interest" description="Disordered" evidence="1">
    <location>
        <begin position="46"/>
        <end position="67"/>
    </location>
</feature>
<dbReference type="RefSeq" id="WP_017621068.1">
    <property type="nucleotide sequence ID" value="NZ_ANBG01000378.1"/>
</dbReference>
<keyword evidence="4" id="KW-1185">Reference proteome</keyword>
<dbReference type="InterPro" id="IPR010982">
    <property type="entry name" value="Lambda_DNA-bd_dom_sf"/>
</dbReference>
<dbReference type="Pfam" id="PF01381">
    <property type="entry name" value="HTH_3"/>
    <property type="match status" value="1"/>
</dbReference>
<dbReference type="Proteomes" id="UP000215005">
    <property type="component" value="Chromosome"/>
</dbReference>
<dbReference type="PROSITE" id="PS50943">
    <property type="entry name" value="HTH_CROC1"/>
    <property type="match status" value="1"/>
</dbReference>
<dbReference type="InterPro" id="IPR001387">
    <property type="entry name" value="Cro/C1-type_HTH"/>
</dbReference>
<dbReference type="GO" id="GO:0003677">
    <property type="term" value="F:DNA binding"/>
    <property type="evidence" value="ECO:0007669"/>
    <property type="project" value="InterPro"/>
</dbReference>
<evidence type="ECO:0000313" key="3">
    <source>
        <dbReference type="EMBL" id="ASU83106.1"/>
    </source>
</evidence>
<protein>
    <submittedName>
        <fullName evidence="3">XRE family transcriptional regulator</fullName>
    </submittedName>
</protein>
<gene>
    <name evidence="3" type="ORF">CDO52_10215</name>
</gene>
<evidence type="ECO:0000259" key="2">
    <source>
        <dbReference type="PROSITE" id="PS50943"/>
    </source>
</evidence>
<dbReference type="Gene3D" id="1.10.260.40">
    <property type="entry name" value="lambda repressor-like DNA-binding domains"/>
    <property type="match status" value="1"/>
</dbReference>
<accession>A0A223S4M8</accession>
<dbReference type="CDD" id="cd00093">
    <property type="entry name" value="HTH_XRE"/>
    <property type="match status" value="1"/>
</dbReference>
<feature type="compositionally biased region" description="Basic and acidic residues" evidence="1">
    <location>
        <begin position="1"/>
        <end position="10"/>
    </location>
</feature>
<feature type="domain" description="HTH cro/C1-type" evidence="2">
    <location>
        <begin position="34"/>
        <end position="89"/>
    </location>
</feature>
<name>A0A223S4M8_9ACTN</name>
<feature type="region of interest" description="Disordered" evidence="1">
    <location>
        <begin position="1"/>
        <end position="20"/>
    </location>
</feature>
<dbReference type="AlphaFoldDB" id="A0A223S4M8"/>
<dbReference type="EMBL" id="CP022753">
    <property type="protein sequence ID" value="ASU83106.1"/>
    <property type="molecule type" value="Genomic_DNA"/>
</dbReference>
<reference evidence="3 4" key="1">
    <citation type="submission" date="2017-08" db="EMBL/GenBank/DDBJ databases">
        <title>The complete genome sequence of Nocardiopsis gilva YIM 90087.</title>
        <authorList>
            <person name="Yin M."/>
            <person name="Tang S."/>
        </authorList>
    </citation>
    <scope>NUCLEOTIDE SEQUENCE [LARGE SCALE GENOMIC DNA]</scope>
    <source>
        <strain evidence="3 4">YIM 90087</strain>
    </source>
</reference>
<dbReference type="OrthoDB" id="6401124at2"/>